<accession>A0ABS6Y2Z5</accession>
<dbReference type="Proteomes" id="UP000812031">
    <property type="component" value="Unassembled WGS sequence"/>
</dbReference>
<dbReference type="RefSeq" id="WP_219318932.1">
    <property type="nucleotide sequence ID" value="NZ_JAHWYN010000024.1"/>
</dbReference>
<dbReference type="EMBL" id="JAHWYN010000024">
    <property type="protein sequence ID" value="MBW4362449.1"/>
    <property type="molecule type" value="Genomic_DNA"/>
</dbReference>
<organism evidence="1 2">
    <name type="scientific">Flavobacterium taihuense</name>
    <dbReference type="NCBI Taxonomy" id="2857508"/>
    <lineage>
        <taxon>Bacteria</taxon>
        <taxon>Pseudomonadati</taxon>
        <taxon>Bacteroidota</taxon>
        <taxon>Flavobacteriia</taxon>
        <taxon>Flavobacteriales</taxon>
        <taxon>Flavobacteriaceae</taxon>
        <taxon>Flavobacterium</taxon>
    </lineage>
</organism>
<proteinExistence type="predicted"/>
<gene>
    <name evidence="1" type="ORF">KZH69_18330</name>
</gene>
<evidence type="ECO:0000313" key="2">
    <source>
        <dbReference type="Proteomes" id="UP000812031"/>
    </source>
</evidence>
<protein>
    <submittedName>
        <fullName evidence="1">Uncharacterized protein</fullName>
    </submittedName>
</protein>
<comment type="caution">
    <text evidence="1">The sequence shown here is derived from an EMBL/GenBank/DDBJ whole genome shotgun (WGS) entry which is preliminary data.</text>
</comment>
<keyword evidence="2" id="KW-1185">Reference proteome</keyword>
<sequence>MENNITSIQGLANFINVLAIKNRKENGIYNVTIASLTGILITELERVNEFFEQEGLISLYAWELLSPNAVNAEIENSHPSLNLKELYKTSEIKPNEN</sequence>
<name>A0ABS6Y2Z5_9FLAO</name>
<reference evidence="1 2" key="1">
    <citation type="submission" date="2021-07" db="EMBL/GenBank/DDBJ databases">
        <title>Flavobacterium sp. nov. isolated from sediment on the Taihu Lake.</title>
        <authorList>
            <person name="Qu J.-H."/>
        </authorList>
    </citation>
    <scope>NUCLEOTIDE SEQUENCE [LARGE SCALE GENOMIC DNA]</scope>
    <source>
        <strain evidence="1 2">NAS39</strain>
    </source>
</reference>
<evidence type="ECO:0000313" key="1">
    <source>
        <dbReference type="EMBL" id="MBW4362449.1"/>
    </source>
</evidence>